<feature type="compositionally biased region" description="Basic and acidic residues" evidence="1">
    <location>
        <begin position="33"/>
        <end position="42"/>
    </location>
</feature>
<dbReference type="NCBIfam" id="TIGR01167">
    <property type="entry name" value="LPXTG_anchor"/>
    <property type="match status" value="1"/>
</dbReference>
<evidence type="ECO:0000313" key="3">
    <source>
        <dbReference type="EMBL" id="MBB0243617.1"/>
    </source>
</evidence>
<protein>
    <submittedName>
        <fullName evidence="3">LPXTG cell wall anchor domain-containing protein</fullName>
    </submittedName>
</protein>
<evidence type="ECO:0000256" key="2">
    <source>
        <dbReference type="SAM" id="Phobius"/>
    </source>
</evidence>
<gene>
    <name evidence="3" type="ORF">FNQ90_05700</name>
</gene>
<keyword evidence="2" id="KW-0812">Transmembrane</keyword>
<feature type="transmembrane region" description="Helical" evidence="2">
    <location>
        <begin position="360"/>
        <end position="380"/>
    </location>
</feature>
<dbReference type="NCBIfam" id="NF041527">
    <property type="entry name" value="SCO1860_LAETG"/>
    <property type="match status" value="1"/>
</dbReference>
<reference evidence="4" key="1">
    <citation type="submission" date="2019-10" db="EMBL/GenBank/DDBJ databases">
        <title>Streptomyces sp. nov., a novel actinobacterium isolated from alkaline environment.</title>
        <authorList>
            <person name="Golinska P."/>
        </authorList>
    </citation>
    <scope>NUCLEOTIDE SEQUENCE [LARGE SCALE GENOMIC DNA]</scope>
    <source>
        <strain evidence="4">DSM 42118</strain>
    </source>
</reference>
<keyword evidence="4" id="KW-1185">Reference proteome</keyword>
<dbReference type="NCBIfam" id="NF041528">
    <property type="entry name" value="strep_LAETG"/>
    <property type="match status" value="1"/>
</dbReference>
<accession>A0A7W3TBC6</accession>
<feature type="region of interest" description="Disordered" evidence="1">
    <location>
        <begin position="308"/>
        <end position="359"/>
    </location>
</feature>
<evidence type="ECO:0000313" key="4">
    <source>
        <dbReference type="Proteomes" id="UP000538929"/>
    </source>
</evidence>
<keyword evidence="2" id="KW-1133">Transmembrane helix</keyword>
<dbReference type="Proteomes" id="UP000538929">
    <property type="component" value="Unassembled WGS sequence"/>
</dbReference>
<proteinExistence type="predicted"/>
<keyword evidence="2" id="KW-0472">Membrane</keyword>
<evidence type="ECO:0000256" key="1">
    <source>
        <dbReference type="SAM" id="MobiDB-lite"/>
    </source>
</evidence>
<dbReference type="EMBL" id="VKHT01000098">
    <property type="protein sequence ID" value="MBB0243617.1"/>
    <property type="molecule type" value="Genomic_DNA"/>
</dbReference>
<dbReference type="AlphaFoldDB" id="A0A7W3TBC6"/>
<comment type="caution">
    <text evidence="3">The sequence shown here is derived from an EMBL/GenBank/DDBJ whole genome shotgun (WGS) entry which is preliminary data.</text>
</comment>
<dbReference type="InterPro" id="IPR048202">
    <property type="entry name" value="SCO1860-like"/>
</dbReference>
<organism evidence="3 4">
    <name type="scientific">Streptomyces alkaliphilus</name>
    <dbReference type="NCBI Taxonomy" id="1472722"/>
    <lineage>
        <taxon>Bacteria</taxon>
        <taxon>Bacillati</taxon>
        <taxon>Actinomycetota</taxon>
        <taxon>Actinomycetes</taxon>
        <taxon>Kitasatosporales</taxon>
        <taxon>Streptomycetaceae</taxon>
        <taxon>Streptomyces</taxon>
    </lineage>
</organism>
<sequence>MGESRSPHRVTGAPATTRVPPHTVHPARNGRVPPRDSRDPWSRARGRPGPGDTVPTWGSQPVFHSACSRTGARRAAVLLTTLALLSVGAAPALADEDGGAPSDGGAGSAGAVVLRTGLDVALLNRSVELPLSVSLNEVTAPAGEATAERTTLSAALDGVDGGTPFRVLDAEVATARAVVDDARAEAEVDLVDASVHVPGLPLLSVIEVDAVSARAHCPAGGQPTADAELPGSVTVLGQRVTLTAAGETLVEVPGVGEVRLDLAKRSVTDSGAAATALELSVDVNPLKLNVAEVGGRIILAEASCSSPAPALGAPQAPTDPAEPDPVAQESGAADPRPQTVVREPESPEAPELAATGGDAATPWIAGGAAVLLGAGALLMIGRRRSGAHRD</sequence>
<feature type="region of interest" description="Disordered" evidence="1">
    <location>
        <begin position="1"/>
        <end position="59"/>
    </location>
</feature>
<dbReference type="NCBIfam" id="NF040603">
    <property type="entry name" value="choice_anch_P"/>
    <property type="match status" value="1"/>
</dbReference>
<name>A0A7W3TBC6_9ACTN</name>